<dbReference type="AlphaFoldDB" id="A0AAU9CZK6"/>
<feature type="region of interest" description="Disordered" evidence="1">
    <location>
        <begin position="208"/>
        <end position="245"/>
    </location>
</feature>
<dbReference type="KEGG" id="fax:FUAX_00110"/>
<evidence type="ECO:0000256" key="1">
    <source>
        <dbReference type="SAM" id="MobiDB-lite"/>
    </source>
</evidence>
<feature type="compositionally biased region" description="Basic and acidic residues" evidence="1">
    <location>
        <begin position="208"/>
        <end position="225"/>
    </location>
</feature>
<reference evidence="2 3" key="1">
    <citation type="submission" date="2021-12" db="EMBL/GenBank/DDBJ databases">
        <title>Genome sequencing of bacteria with rrn-lacking chromosome and rrn-plasmid.</title>
        <authorList>
            <person name="Anda M."/>
            <person name="Iwasaki W."/>
        </authorList>
    </citation>
    <scope>NUCLEOTIDE SEQUENCE [LARGE SCALE GENOMIC DNA]</scope>
    <source>
        <strain evidence="2 3">DSM 100852</strain>
    </source>
</reference>
<proteinExistence type="predicted"/>
<accession>A0AAU9CZK6</accession>
<feature type="region of interest" description="Disordered" evidence="1">
    <location>
        <begin position="33"/>
        <end position="53"/>
    </location>
</feature>
<keyword evidence="3" id="KW-1185">Reference proteome</keyword>
<protein>
    <submittedName>
        <fullName evidence="2">Uncharacterized protein</fullName>
    </submittedName>
</protein>
<name>A0AAU9CZK6_9BACT</name>
<feature type="compositionally biased region" description="Basic residues" evidence="1">
    <location>
        <begin position="236"/>
        <end position="245"/>
    </location>
</feature>
<sequence>MFLIKIPLKPKAGSGRPLFRALPLGGFRRMMISGKKRDSPRKGKANGLAKQPPPLEGWPLQCFGLKAKASEWYGPRGVRHDKKQRFVRAWIRKAVIVPVTSGYPHLTIDVDHVIVDRKFENVTLKVYKIHYSHSKNSPRIFFSENGKSGEFVADEAYPNLSEVVRKVRIWLADAGIPIIIREPKAVGLAEPVAGPYSLPESLERKLELESKPIESESSPEEEKSSSDSVTKSSGRSGKKKKKARKKLSTSEKMELFDDLELEEDLKFGDFSALLGVKEMSQLSWDAIKVIMTVQVIFATHCKTHNLLPLMDRVDKEKREWLRKLDRYFRSQGDKPSGRKPSELLSWFFMRNEASEIPKIRDYSISMFIPDLAGVLDLSDSRQNAIFKISLKSVMDTFGIQLAELRVTELCEFSSAVCRFLQQTNSPASFFRLIAYVYTSMLSKFWEAIPEDNMLSFGTMTLSVQEADAKMEYLDRYWDDQTSQILELNEKVMRALELWRDLPADVVSGLDQKAGKFLERFDRDKIQLALLERLLNDASGASSRPSSGLKSEATGGK</sequence>
<organism evidence="2 3">
    <name type="scientific">Fulvitalea axinellae</name>
    <dbReference type="NCBI Taxonomy" id="1182444"/>
    <lineage>
        <taxon>Bacteria</taxon>
        <taxon>Pseudomonadati</taxon>
        <taxon>Bacteroidota</taxon>
        <taxon>Cytophagia</taxon>
        <taxon>Cytophagales</taxon>
        <taxon>Persicobacteraceae</taxon>
        <taxon>Fulvitalea</taxon>
    </lineage>
</organism>
<dbReference type="Proteomes" id="UP001348817">
    <property type="component" value="Chromosome"/>
</dbReference>
<evidence type="ECO:0000313" key="2">
    <source>
        <dbReference type="EMBL" id="BDD07579.1"/>
    </source>
</evidence>
<feature type="compositionally biased region" description="Low complexity" evidence="1">
    <location>
        <begin position="226"/>
        <end position="235"/>
    </location>
</feature>
<dbReference type="RefSeq" id="WP_338392897.1">
    <property type="nucleotide sequence ID" value="NZ_AP025314.1"/>
</dbReference>
<evidence type="ECO:0000313" key="3">
    <source>
        <dbReference type="Proteomes" id="UP001348817"/>
    </source>
</evidence>
<dbReference type="EMBL" id="AP025314">
    <property type="protein sequence ID" value="BDD07579.1"/>
    <property type="molecule type" value="Genomic_DNA"/>
</dbReference>
<gene>
    <name evidence="2" type="ORF">FUAX_00110</name>
</gene>